<organism evidence="1">
    <name type="scientific">bioreactor metagenome</name>
    <dbReference type="NCBI Taxonomy" id="1076179"/>
    <lineage>
        <taxon>unclassified sequences</taxon>
        <taxon>metagenomes</taxon>
        <taxon>ecological metagenomes</taxon>
    </lineage>
</organism>
<name>A0A644W0P3_9ZZZZ</name>
<comment type="caution">
    <text evidence="1">The sequence shown here is derived from an EMBL/GenBank/DDBJ whole genome shotgun (WGS) entry which is preliminary data.</text>
</comment>
<accession>A0A644W0P3</accession>
<sequence>MRGYGWWEDEQPSAEIKAFVEKQIAEKHFDVVLSHTCPFKYEPTEAFLPMIDQSSVDDSTERWLDKIEESIAYRAWLCGHWHINKRIDRMHFLFHDFESAEQFKITEGDEAP</sequence>
<dbReference type="AlphaFoldDB" id="A0A644W0P3"/>
<gene>
    <name evidence="1" type="ORF">SDC9_43450</name>
</gene>
<protein>
    <recommendedName>
        <fullName evidence="2">Calcineurin-like phosphoesterase domain-containing protein</fullName>
    </recommendedName>
</protein>
<dbReference type="InterPro" id="IPR029052">
    <property type="entry name" value="Metallo-depent_PP-like"/>
</dbReference>
<evidence type="ECO:0000313" key="1">
    <source>
        <dbReference type="EMBL" id="MPL97261.1"/>
    </source>
</evidence>
<evidence type="ECO:0008006" key="2">
    <source>
        <dbReference type="Google" id="ProtNLM"/>
    </source>
</evidence>
<proteinExistence type="predicted"/>
<dbReference type="EMBL" id="VSSQ01000547">
    <property type="protein sequence ID" value="MPL97261.1"/>
    <property type="molecule type" value="Genomic_DNA"/>
</dbReference>
<dbReference type="SUPFAM" id="SSF56300">
    <property type="entry name" value="Metallo-dependent phosphatases"/>
    <property type="match status" value="1"/>
</dbReference>
<reference evidence="1" key="1">
    <citation type="submission" date="2019-08" db="EMBL/GenBank/DDBJ databases">
        <authorList>
            <person name="Kucharzyk K."/>
            <person name="Murdoch R.W."/>
            <person name="Higgins S."/>
            <person name="Loffler F."/>
        </authorList>
    </citation>
    <scope>NUCLEOTIDE SEQUENCE</scope>
</reference>